<dbReference type="Proteomes" id="UP000779049">
    <property type="component" value="Unassembled WGS sequence"/>
</dbReference>
<dbReference type="InterPro" id="IPR052366">
    <property type="entry name" value="GTP_Pyrophosphokinase"/>
</dbReference>
<dbReference type="InterPro" id="IPR043519">
    <property type="entry name" value="NT_sf"/>
</dbReference>
<dbReference type="EMBL" id="VIRV01000001">
    <property type="protein sequence ID" value="MBY0757887.1"/>
    <property type="molecule type" value="Genomic_DNA"/>
</dbReference>
<dbReference type="Gene3D" id="3.30.460.10">
    <property type="entry name" value="Beta Polymerase, domain 2"/>
    <property type="match status" value="1"/>
</dbReference>
<evidence type="ECO:0000259" key="3">
    <source>
        <dbReference type="SMART" id="SM00954"/>
    </source>
</evidence>
<sequence>MNENLKTSDLALELGRGLENSAEFTALMNKYKCAIMEVETKLNVLNAEFSLNYDRNPFESIETRLKSPESILEKMQRKGFELTLTSIEENLFDVAGIRVVCAFQEDIYKLAELLTKQDDIRLLRTKDYIKHPKDNGYRSLHLILEVPIFLADGKKYMKVEVQFRTIAMDFWASVDHKLRYKKVIENEEQIITKLKRCANVISRLDQEMQDIRNMIEKSEAESSVHREDQKSGILDDKEKKKAV</sequence>
<dbReference type="SUPFAM" id="SSF81301">
    <property type="entry name" value="Nucleotidyltransferase"/>
    <property type="match status" value="1"/>
</dbReference>
<dbReference type="Gene3D" id="1.10.287.860">
    <property type="entry name" value="Nucleotidyltransferase"/>
    <property type="match status" value="1"/>
</dbReference>
<evidence type="ECO:0000256" key="2">
    <source>
        <dbReference type="SAM" id="MobiDB-lite"/>
    </source>
</evidence>
<dbReference type="InterPro" id="IPR007685">
    <property type="entry name" value="RelA_SpoT"/>
</dbReference>
<dbReference type="CDD" id="cd05399">
    <property type="entry name" value="NT_Rel-Spo_like"/>
    <property type="match status" value="1"/>
</dbReference>
<organism evidence="4 5">
    <name type="scientific">Sellimonas caecigallum</name>
    <dbReference type="NCBI Taxonomy" id="2592333"/>
    <lineage>
        <taxon>Bacteria</taxon>
        <taxon>Bacillati</taxon>
        <taxon>Bacillota</taxon>
        <taxon>Clostridia</taxon>
        <taxon>Lachnospirales</taxon>
        <taxon>Lachnospiraceae</taxon>
        <taxon>Sellimonas</taxon>
    </lineage>
</organism>
<name>A0ABS7L4K1_9FIRM</name>
<dbReference type="PANTHER" id="PTHR47837">
    <property type="entry name" value="GTP PYROPHOSPHOKINASE YJBM"/>
    <property type="match status" value="1"/>
</dbReference>
<keyword evidence="5" id="KW-1185">Reference proteome</keyword>
<dbReference type="Pfam" id="PF04607">
    <property type="entry name" value="RelA_SpoT"/>
    <property type="match status" value="1"/>
</dbReference>
<proteinExistence type="predicted"/>
<evidence type="ECO:0000256" key="1">
    <source>
        <dbReference type="ARBA" id="ARBA00004976"/>
    </source>
</evidence>
<evidence type="ECO:0000313" key="5">
    <source>
        <dbReference type="Proteomes" id="UP000779049"/>
    </source>
</evidence>
<evidence type="ECO:0000313" key="4">
    <source>
        <dbReference type="EMBL" id="MBY0757887.1"/>
    </source>
</evidence>
<dbReference type="PANTHER" id="PTHR47837:SF2">
    <property type="entry name" value="GTP PYROPHOSPHOKINASE YWAC"/>
    <property type="match status" value="1"/>
</dbReference>
<reference evidence="4 5" key="1">
    <citation type="journal article" date="2020" name="New Microbes New Infect">
        <title>Sellimonas caecigallum sp. nov., description and genome sequence of a new member of the Sellimonas genus isolated from the cecum of feral chicken.</title>
        <authorList>
            <person name="Wongkuna S."/>
            <person name="Ghimire S."/>
            <person name="Antony L."/>
            <person name="Chankhamhaengdecha S."/>
            <person name="Janvilisri T."/>
            <person name="Scaria J."/>
        </authorList>
    </citation>
    <scope>NUCLEOTIDE SEQUENCE [LARGE SCALE GENOMIC DNA]</scope>
    <source>
        <strain evidence="4 5">SW451</strain>
    </source>
</reference>
<dbReference type="RefSeq" id="WP_087201845.1">
    <property type="nucleotide sequence ID" value="NZ_CP173660.1"/>
</dbReference>
<accession>A0ABS7L4K1</accession>
<protein>
    <submittedName>
        <fullName evidence="4">GTP pyrophosphokinase family protein</fullName>
    </submittedName>
</protein>
<feature type="domain" description="RelA/SpoT" evidence="3">
    <location>
        <begin position="63"/>
        <end position="186"/>
    </location>
</feature>
<comment type="caution">
    <text evidence="4">The sequence shown here is derived from an EMBL/GenBank/DDBJ whole genome shotgun (WGS) entry which is preliminary data.</text>
</comment>
<gene>
    <name evidence="4" type="ORF">FLB61_02015</name>
</gene>
<feature type="region of interest" description="Disordered" evidence="2">
    <location>
        <begin position="217"/>
        <end position="243"/>
    </location>
</feature>
<comment type="pathway">
    <text evidence="1">Purine metabolism; ppGpp biosynthesis; ppGpp from GTP: step 1/2.</text>
</comment>
<dbReference type="SMART" id="SM00954">
    <property type="entry name" value="RelA_SpoT"/>
    <property type="match status" value="1"/>
</dbReference>